<accession>A0ABQ2FCL7</accession>
<dbReference type="EMBL" id="BMLB01000010">
    <property type="protein sequence ID" value="GGK83690.1"/>
    <property type="molecule type" value="Genomic_DNA"/>
</dbReference>
<protein>
    <submittedName>
        <fullName evidence="1">Uncharacterized protein</fullName>
    </submittedName>
</protein>
<gene>
    <name evidence="1" type="ORF">GCM10011509_35190</name>
</gene>
<sequence>MEEGFADREGVEFARSETVYGLTGPFDQSGQLGLVVGSDGLLGSSSVRLTRHVSRLPWIADPSPALWSSGSTRLAAK</sequence>
<keyword evidence="2" id="KW-1185">Reference proteome</keyword>
<dbReference type="Proteomes" id="UP000662111">
    <property type="component" value="Unassembled WGS sequence"/>
</dbReference>
<comment type="caution">
    <text evidence="1">The sequence shown here is derived from an EMBL/GenBank/DDBJ whole genome shotgun (WGS) entry which is preliminary data.</text>
</comment>
<evidence type="ECO:0000313" key="2">
    <source>
        <dbReference type="Proteomes" id="UP000662111"/>
    </source>
</evidence>
<proteinExistence type="predicted"/>
<name>A0ABQ2FCL7_9MICO</name>
<organism evidence="1 2">
    <name type="scientific">Ornithinimicrobium pekingense</name>
    <dbReference type="NCBI Taxonomy" id="384677"/>
    <lineage>
        <taxon>Bacteria</taxon>
        <taxon>Bacillati</taxon>
        <taxon>Actinomycetota</taxon>
        <taxon>Actinomycetes</taxon>
        <taxon>Micrococcales</taxon>
        <taxon>Ornithinimicrobiaceae</taxon>
        <taxon>Ornithinimicrobium</taxon>
    </lineage>
</organism>
<evidence type="ECO:0000313" key="1">
    <source>
        <dbReference type="EMBL" id="GGK83690.1"/>
    </source>
</evidence>
<reference evidence="2" key="1">
    <citation type="journal article" date="2019" name="Int. J. Syst. Evol. Microbiol.">
        <title>The Global Catalogue of Microorganisms (GCM) 10K type strain sequencing project: providing services to taxonomists for standard genome sequencing and annotation.</title>
        <authorList>
            <consortium name="The Broad Institute Genomics Platform"/>
            <consortium name="The Broad Institute Genome Sequencing Center for Infectious Disease"/>
            <person name="Wu L."/>
            <person name="Ma J."/>
        </authorList>
    </citation>
    <scope>NUCLEOTIDE SEQUENCE [LARGE SCALE GENOMIC DNA]</scope>
    <source>
        <strain evidence="2">CGMCC 1.5362</strain>
    </source>
</reference>